<keyword evidence="2" id="KW-1185">Reference proteome</keyword>
<sequence>MNSQDTLAYTELPAQAYMARISNRPALAAVNGMVSSFPLFKIFTSNALPILVAREDKNTRLAKEEELETDHLEAYREFRRQQK</sequence>
<comment type="caution">
    <text evidence="1">The sequence shown here is derived from an EMBL/GenBank/DDBJ whole genome shotgun (WGS) entry which is preliminary data.</text>
</comment>
<name>A0AAI9T1H9_9ASCO</name>
<evidence type="ECO:0000313" key="2">
    <source>
        <dbReference type="Proteomes" id="UP001202479"/>
    </source>
</evidence>
<gene>
    <name evidence="1" type="ORF">KGF56_000006</name>
</gene>
<protein>
    <submittedName>
        <fullName evidence="1">Uncharacterized protein</fullName>
    </submittedName>
</protein>
<dbReference type="GeneID" id="73377624"/>
<dbReference type="AlphaFoldDB" id="A0AAI9T1H9"/>
<reference evidence="1" key="1">
    <citation type="journal article" date="2022" name="DNA Res.">
        <title>Genome analysis of five recently described species of the CUG-Ser clade uncovers Candida theae as a new hybrid lineage with pathogenic potential in the Candida parapsilosis species complex.</title>
        <authorList>
            <person name="Mixao V."/>
            <person name="Del Olmo V."/>
            <person name="Hegedusova E."/>
            <person name="Saus E."/>
            <person name="Pryszcz L."/>
            <person name="Cillingova A."/>
            <person name="Nosek J."/>
            <person name="Gabaldon T."/>
        </authorList>
    </citation>
    <scope>NUCLEOTIDE SEQUENCE</scope>
    <source>
        <strain evidence="1">CBS 10844</strain>
    </source>
</reference>
<organism evidence="1 2">
    <name type="scientific">Candida oxycetoniae</name>
    <dbReference type="NCBI Taxonomy" id="497107"/>
    <lineage>
        <taxon>Eukaryota</taxon>
        <taxon>Fungi</taxon>
        <taxon>Dikarya</taxon>
        <taxon>Ascomycota</taxon>
        <taxon>Saccharomycotina</taxon>
        <taxon>Pichiomycetes</taxon>
        <taxon>Debaryomycetaceae</taxon>
        <taxon>Candida/Lodderomyces clade</taxon>
        <taxon>Candida</taxon>
    </lineage>
</organism>
<proteinExistence type="predicted"/>
<accession>A0AAI9T1H9</accession>
<dbReference type="EMBL" id="JAHUZD010000006">
    <property type="protein sequence ID" value="KAI3407166.1"/>
    <property type="molecule type" value="Genomic_DNA"/>
</dbReference>
<dbReference type="Proteomes" id="UP001202479">
    <property type="component" value="Unassembled WGS sequence"/>
</dbReference>
<dbReference type="RefSeq" id="XP_049182910.1">
    <property type="nucleotide sequence ID" value="XM_049326526.1"/>
</dbReference>
<evidence type="ECO:0000313" key="1">
    <source>
        <dbReference type="EMBL" id="KAI3407166.1"/>
    </source>
</evidence>